<dbReference type="InterPro" id="IPR035895">
    <property type="entry name" value="HPr-like_sf"/>
</dbReference>
<dbReference type="EMBL" id="JAUHLN010000006">
    <property type="protein sequence ID" value="MDN4075592.1"/>
    <property type="molecule type" value="Genomic_DNA"/>
</dbReference>
<dbReference type="SUPFAM" id="SSF55594">
    <property type="entry name" value="HPr-like"/>
    <property type="match status" value="1"/>
</dbReference>
<dbReference type="InterPro" id="IPR000032">
    <property type="entry name" value="HPr-like"/>
</dbReference>
<comment type="caution">
    <text evidence="2">The sequence shown here is derived from an EMBL/GenBank/DDBJ whole genome shotgun (WGS) entry which is preliminary data.</text>
</comment>
<protein>
    <submittedName>
        <fullName evidence="2">HPr family phosphocarrier protein</fullName>
    </submittedName>
</protein>
<keyword evidence="3" id="KW-1185">Reference proteome</keyword>
<dbReference type="Pfam" id="PF00381">
    <property type="entry name" value="PTS-HPr"/>
    <property type="match status" value="1"/>
</dbReference>
<evidence type="ECO:0000313" key="2">
    <source>
        <dbReference type="EMBL" id="MDN4075592.1"/>
    </source>
</evidence>
<reference evidence="2" key="1">
    <citation type="submission" date="2023-06" db="EMBL/GenBank/DDBJ databases">
        <title>Draft Genome Sequences of Representative Paenibacillus Polymyxa, Bacillus cereus, Fictibacillus sp., and Brevibacillus agri Strains Isolated from Amazonian Dark Earth.</title>
        <authorList>
            <person name="Pellegrinetti T.A."/>
            <person name="Cunha I.C.M."/>
            <person name="Chaves M.G."/>
            <person name="Freitas A.S."/>
            <person name="Silva A.V.R."/>
            <person name="Tsai S.M."/>
            <person name="Mendes L.W."/>
        </authorList>
    </citation>
    <scope>NUCLEOTIDE SEQUENCE</scope>
    <source>
        <strain evidence="2">CENA-BCM004</strain>
    </source>
</reference>
<evidence type="ECO:0000259" key="1">
    <source>
        <dbReference type="Pfam" id="PF00381"/>
    </source>
</evidence>
<proteinExistence type="predicted"/>
<dbReference type="RefSeq" id="WP_290401701.1">
    <property type="nucleotide sequence ID" value="NZ_JAUHLN010000006.1"/>
</dbReference>
<dbReference type="Proteomes" id="UP001168694">
    <property type="component" value="Unassembled WGS sequence"/>
</dbReference>
<accession>A0ABT8ECP3</accession>
<feature type="domain" description="HPr" evidence="1">
    <location>
        <begin position="17"/>
        <end position="77"/>
    </location>
</feature>
<gene>
    <name evidence="2" type="ORF">QYF49_21770</name>
</gene>
<name>A0ABT8ECP3_9BACL</name>
<dbReference type="Gene3D" id="3.30.1340.10">
    <property type="entry name" value="HPr-like"/>
    <property type="match status" value="1"/>
</dbReference>
<sequence>MKTYCFLQEKMNSATINKLVHKANEYEECQIYFEFDNCQMNAKSILSMSKLRGIAGLCCISAQGLDKQDALEGLRQICAGRHGSLHITNR</sequence>
<organism evidence="2 3">
    <name type="scientific">Fictibacillus terranigra</name>
    <dbReference type="NCBI Taxonomy" id="3058424"/>
    <lineage>
        <taxon>Bacteria</taxon>
        <taxon>Bacillati</taxon>
        <taxon>Bacillota</taxon>
        <taxon>Bacilli</taxon>
        <taxon>Bacillales</taxon>
        <taxon>Fictibacillaceae</taxon>
        <taxon>Fictibacillus</taxon>
    </lineage>
</organism>
<evidence type="ECO:0000313" key="3">
    <source>
        <dbReference type="Proteomes" id="UP001168694"/>
    </source>
</evidence>